<name>A0ABD1VLQ6_9LAMI</name>
<dbReference type="EMBL" id="JBFOLJ010000005">
    <property type="protein sequence ID" value="KAL2538289.1"/>
    <property type="molecule type" value="Genomic_DNA"/>
</dbReference>
<evidence type="ECO:0000313" key="2">
    <source>
        <dbReference type="Proteomes" id="UP001604277"/>
    </source>
</evidence>
<dbReference type="Proteomes" id="UP001604277">
    <property type="component" value="Unassembled WGS sequence"/>
</dbReference>
<protein>
    <submittedName>
        <fullName evidence="1">Uncharacterized protein</fullName>
    </submittedName>
</protein>
<dbReference type="AlphaFoldDB" id="A0ABD1VLQ6"/>
<sequence>MSSQIGTNSLYGIALTGIFLNFSLTFSNCIDLSTLFASFTLKPNSSSSAGRCSGGLSPLRRRRLSSVMFSDFSFSQSLSPTGRVRKAGRLEGGGVVVDGFELEEAAEETGGSNVWGVKELAVEVGFDNI</sequence>
<evidence type="ECO:0000313" key="1">
    <source>
        <dbReference type="EMBL" id="KAL2538289.1"/>
    </source>
</evidence>
<gene>
    <name evidence="1" type="ORF">Fot_19680</name>
</gene>
<comment type="caution">
    <text evidence="1">The sequence shown here is derived from an EMBL/GenBank/DDBJ whole genome shotgun (WGS) entry which is preliminary data.</text>
</comment>
<keyword evidence="2" id="KW-1185">Reference proteome</keyword>
<accession>A0ABD1VLQ6</accession>
<proteinExistence type="predicted"/>
<organism evidence="1 2">
    <name type="scientific">Forsythia ovata</name>
    <dbReference type="NCBI Taxonomy" id="205694"/>
    <lineage>
        <taxon>Eukaryota</taxon>
        <taxon>Viridiplantae</taxon>
        <taxon>Streptophyta</taxon>
        <taxon>Embryophyta</taxon>
        <taxon>Tracheophyta</taxon>
        <taxon>Spermatophyta</taxon>
        <taxon>Magnoliopsida</taxon>
        <taxon>eudicotyledons</taxon>
        <taxon>Gunneridae</taxon>
        <taxon>Pentapetalae</taxon>
        <taxon>asterids</taxon>
        <taxon>lamiids</taxon>
        <taxon>Lamiales</taxon>
        <taxon>Oleaceae</taxon>
        <taxon>Forsythieae</taxon>
        <taxon>Forsythia</taxon>
    </lineage>
</organism>
<reference evidence="2" key="1">
    <citation type="submission" date="2024-07" db="EMBL/GenBank/DDBJ databases">
        <title>Two chromosome-level genome assemblies of Korean endemic species Abeliophyllum distichum and Forsythia ovata (Oleaceae).</title>
        <authorList>
            <person name="Jang H."/>
        </authorList>
    </citation>
    <scope>NUCLEOTIDE SEQUENCE [LARGE SCALE GENOMIC DNA]</scope>
</reference>